<dbReference type="AlphaFoldDB" id="A0A4D6L3J5"/>
<protein>
    <submittedName>
        <fullName evidence="1">Uncharacterized protein</fullName>
    </submittedName>
</protein>
<keyword evidence="2" id="KW-1185">Reference proteome</keyword>
<dbReference type="EMBL" id="CP039346">
    <property type="protein sequence ID" value="QCD83014.1"/>
    <property type="molecule type" value="Genomic_DNA"/>
</dbReference>
<evidence type="ECO:0000313" key="1">
    <source>
        <dbReference type="EMBL" id="QCD83014.1"/>
    </source>
</evidence>
<name>A0A4D6L3J5_VIGUN</name>
<dbReference type="Proteomes" id="UP000501690">
    <property type="component" value="Linkage Group LG2"/>
</dbReference>
<evidence type="ECO:0000313" key="2">
    <source>
        <dbReference type="Proteomes" id="UP000501690"/>
    </source>
</evidence>
<sequence length="56" mass="5452">MEVIGTVAHDGAGSMDDGGCEWFVTGGVLVFSGKGDDMEVADGGRAAAANIVGHGG</sequence>
<gene>
    <name evidence="1" type="ORF">DEO72_LG2g3356</name>
</gene>
<organism evidence="1 2">
    <name type="scientific">Vigna unguiculata</name>
    <name type="common">Cowpea</name>
    <dbReference type="NCBI Taxonomy" id="3917"/>
    <lineage>
        <taxon>Eukaryota</taxon>
        <taxon>Viridiplantae</taxon>
        <taxon>Streptophyta</taxon>
        <taxon>Embryophyta</taxon>
        <taxon>Tracheophyta</taxon>
        <taxon>Spermatophyta</taxon>
        <taxon>Magnoliopsida</taxon>
        <taxon>eudicotyledons</taxon>
        <taxon>Gunneridae</taxon>
        <taxon>Pentapetalae</taxon>
        <taxon>rosids</taxon>
        <taxon>fabids</taxon>
        <taxon>Fabales</taxon>
        <taxon>Fabaceae</taxon>
        <taxon>Papilionoideae</taxon>
        <taxon>50 kb inversion clade</taxon>
        <taxon>NPAAA clade</taxon>
        <taxon>indigoferoid/millettioid clade</taxon>
        <taxon>Phaseoleae</taxon>
        <taxon>Vigna</taxon>
    </lineage>
</organism>
<accession>A0A4D6L3J5</accession>
<proteinExistence type="predicted"/>
<reference evidence="1 2" key="1">
    <citation type="submission" date="2019-04" db="EMBL/GenBank/DDBJ databases">
        <title>An improved genome assembly and genetic linkage map for asparagus bean, Vigna unguiculata ssp. sesquipedialis.</title>
        <authorList>
            <person name="Xia Q."/>
            <person name="Zhang R."/>
            <person name="Dong Y."/>
        </authorList>
    </citation>
    <scope>NUCLEOTIDE SEQUENCE [LARGE SCALE GENOMIC DNA]</scope>
    <source>
        <tissue evidence="1">Leaf</tissue>
    </source>
</reference>